<keyword evidence="1" id="KW-1133">Transmembrane helix</keyword>
<proteinExistence type="predicted"/>
<evidence type="ECO:0000313" key="2">
    <source>
        <dbReference type="EMBL" id="BBN15403.1"/>
    </source>
</evidence>
<protein>
    <submittedName>
        <fullName evidence="2">Uncharacterized protein</fullName>
    </submittedName>
</protein>
<sequence>MKWIKQALTKAKIVIVFIIIYYRLRRDFFVFQTTENSQKIRTWDLILSKLRDAIQQQLAGYRENIEEFIGPFVNKLTNKSSVTFPFFTQKRSYYASAAREAPRGGSAARAGNSAVQWATDWA</sequence>
<dbReference type="AlphaFoldDB" id="A0AAF6BTR9"/>
<gene>
    <name evidence="2" type="ORF">Mp_6g19340</name>
</gene>
<dbReference type="EMBL" id="AP019871">
    <property type="protein sequence ID" value="BBN15403.1"/>
    <property type="molecule type" value="Genomic_DNA"/>
</dbReference>
<feature type="transmembrane region" description="Helical" evidence="1">
    <location>
        <begin position="7"/>
        <end position="24"/>
    </location>
</feature>
<keyword evidence="1" id="KW-0472">Membrane</keyword>
<evidence type="ECO:0000313" key="3">
    <source>
        <dbReference type="Proteomes" id="UP001162541"/>
    </source>
</evidence>
<evidence type="ECO:0000256" key="1">
    <source>
        <dbReference type="SAM" id="Phobius"/>
    </source>
</evidence>
<reference evidence="3" key="1">
    <citation type="journal article" date="2020" name="Curr. Biol.">
        <title>Chromatin organization in early land plants reveals an ancestral association between H3K27me3, transposons, and constitutive heterochromatin.</title>
        <authorList>
            <person name="Montgomery S.A."/>
            <person name="Tanizawa Y."/>
            <person name="Galik B."/>
            <person name="Wang N."/>
            <person name="Ito T."/>
            <person name="Mochizuki T."/>
            <person name="Akimcheva S."/>
            <person name="Bowman J.L."/>
            <person name="Cognat V."/>
            <person name="Marechal-Drouard L."/>
            <person name="Ekker H."/>
            <person name="Hong S.F."/>
            <person name="Kohchi T."/>
            <person name="Lin S.S."/>
            <person name="Liu L.D."/>
            <person name="Nakamura Y."/>
            <person name="Valeeva L.R."/>
            <person name="Shakirov E.V."/>
            <person name="Shippen D.E."/>
            <person name="Wei W.L."/>
            <person name="Yagura M."/>
            <person name="Yamaoka S."/>
            <person name="Yamato K.T."/>
            <person name="Liu C."/>
            <person name="Berger F."/>
        </authorList>
    </citation>
    <scope>NUCLEOTIDE SEQUENCE [LARGE SCALE GENOMIC DNA]</scope>
    <source>
        <strain evidence="3">Tak-1</strain>
    </source>
</reference>
<name>A0AAF6BTR9_MARPO</name>
<dbReference type="Proteomes" id="UP001162541">
    <property type="component" value="Chromosome 6"/>
</dbReference>
<keyword evidence="1" id="KW-0812">Transmembrane</keyword>
<accession>A0AAF6BTR9</accession>
<organism evidence="2 3">
    <name type="scientific">Marchantia polymorpha subsp. ruderalis</name>
    <dbReference type="NCBI Taxonomy" id="1480154"/>
    <lineage>
        <taxon>Eukaryota</taxon>
        <taxon>Viridiplantae</taxon>
        <taxon>Streptophyta</taxon>
        <taxon>Embryophyta</taxon>
        <taxon>Marchantiophyta</taxon>
        <taxon>Marchantiopsida</taxon>
        <taxon>Marchantiidae</taxon>
        <taxon>Marchantiales</taxon>
        <taxon>Marchantiaceae</taxon>
        <taxon>Marchantia</taxon>
    </lineage>
</organism>